<keyword evidence="3 11" id="KW-0808">Transferase</keyword>
<keyword evidence="8" id="KW-0449">Lipoprotein</keyword>
<evidence type="ECO:0000256" key="8">
    <source>
        <dbReference type="ARBA" id="ARBA00023288"/>
    </source>
</evidence>
<feature type="transmembrane region" description="Helical" evidence="11">
    <location>
        <begin position="91"/>
        <end position="112"/>
    </location>
</feature>
<evidence type="ECO:0000256" key="11">
    <source>
        <dbReference type="RuleBase" id="RU079119"/>
    </source>
</evidence>
<dbReference type="PROSITE" id="PS50216">
    <property type="entry name" value="DHHC"/>
    <property type="match status" value="1"/>
</dbReference>
<organism evidence="14">
    <name type="scientific">Araucaria cunninghamii</name>
    <name type="common">Hoop pine</name>
    <name type="synonym">Moreton Bay pine</name>
    <dbReference type="NCBI Taxonomy" id="56994"/>
    <lineage>
        <taxon>Eukaryota</taxon>
        <taxon>Viridiplantae</taxon>
        <taxon>Streptophyta</taxon>
        <taxon>Embryophyta</taxon>
        <taxon>Tracheophyta</taxon>
        <taxon>Spermatophyta</taxon>
        <taxon>Pinopsida</taxon>
        <taxon>Pinidae</taxon>
        <taxon>Conifers II</taxon>
        <taxon>Araucariales</taxon>
        <taxon>Araucariaceae</taxon>
        <taxon>Araucaria</taxon>
    </lineage>
</organism>
<comment type="catalytic activity">
    <reaction evidence="10 11">
        <text>L-cysteinyl-[protein] + hexadecanoyl-CoA = S-hexadecanoyl-L-cysteinyl-[protein] + CoA</text>
        <dbReference type="Rhea" id="RHEA:36683"/>
        <dbReference type="Rhea" id="RHEA-COMP:10131"/>
        <dbReference type="Rhea" id="RHEA-COMP:11032"/>
        <dbReference type="ChEBI" id="CHEBI:29950"/>
        <dbReference type="ChEBI" id="CHEBI:57287"/>
        <dbReference type="ChEBI" id="CHEBI:57379"/>
        <dbReference type="ChEBI" id="CHEBI:74151"/>
        <dbReference type="EC" id="2.3.1.225"/>
    </reaction>
</comment>
<accession>A0A0D6QZ97</accession>
<dbReference type="GO" id="GO:0006612">
    <property type="term" value="P:protein targeting to membrane"/>
    <property type="evidence" value="ECO:0007669"/>
    <property type="project" value="TreeGrafter"/>
</dbReference>
<dbReference type="Pfam" id="PF01529">
    <property type="entry name" value="DHHC"/>
    <property type="match status" value="1"/>
</dbReference>
<feature type="transmembrane region" description="Helical" evidence="11">
    <location>
        <begin position="60"/>
        <end position="79"/>
    </location>
</feature>
<keyword evidence="7" id="KW-0564">Palmitate</keyword>
<keyword evidence="9 11" id="KW-0012">Acyltransferase</keyword>
<keyword evidence="6 11" id="KW-0472">Membrane</keyword>
<dbReference type="EC" id="2.3.1.225" evidence="11"/>
<evidence type="ECO:0000256" key="4">
    <source>
        <dbReference type="ARBA" id="ARBA00022692"/>
    </source>
</evidence>
<dbReference type="GO" id="GO:0005783">
    <property type="term" value="C:endoplasmic reticulum"/>
    <property type="evidence" value="ECO:0007669"/>
    <property type="project" value="TreeGrafter"/>
</dbReference>
<dbReference type="PANTHER" id="PTHR22883:SF43">
    <property type="entry name" value="PALMITOYLTRANSFERASE APP"/>
    <property type="match status" value="1"/>
</dbReference>
<evidence type="ECO:0000256" key="7">
    <source>
        <dbReference type="ARBA" id="ARBA00023139"/>
    </source>
</evidence>
<feature type="transmembrane region" description="Helical" evidence="11">
    <location>
        <begin position="212"/>
        <end position="235"/>
    </location>
</feature>
<comment type="domain">
    <text evidence="11">The DHHC domain is required for palmitoyltransferase activity.</text>
</comment>
<dbReference type="GO" id="GO:0019706">
    <property type="term" value="F:protein-cysteine S-palmitoyltransferase activity"/>
    <property type="evidence" value="ECO:0007669"/>
    <property type="project" value="UniProtKB-EC"/>
</dbReference>
<evidence type="ECO:0000256" key="9">
    <source>
        <dbReference type="ARBA" id="ARBA00023315"/>
    </source>
</evidence>
<dbReference type="PANTHER" id="PTHR22883">
    <property type="entry name" value="ZINC FINGER DHHC DOMAIN CONTAINING PROTEIN"/>
    <property type="match status" value="1"/>
</dbReference>
<evidence type="ECO:0000256" key="10">
    <source>
        <dbReference type="ARBA" id="ARBA00048048"/>
    </source>
</evidence>
<evidence type="ECO:0000256" key="5">
    <source>
        <dbReference type="ARBA" id="ARBA00022989"/>
    </source>
</evidence>
<feature type="transmembrane region" description="Helical" evidence="11">
    <location>
        <begin position="255"/>
        <end position="281"/>
    </location>
</feature>
<sequence length="459" mass="51531">MKEQQEEMYAAAPPRMPDARTFSMRDLSAGEQKRVYQVWKGSNKFFFGGRLIFGPDVRSLFLTVFLILVPATIFCVFVARKLLDKFPHHAGVSVMVIAIVFTIYVLILLLFTSGRDPGIIPRNAHPPEPEEGYDVSTLTPESGGGQTPHLRLPRTKDVVVNGITVKIKYCDTCMLYRPPRCSHCSICNNCVERFDHHCPWVGQCIGLRNYRFFFMFVFSTTLLCIYVFSFCWVYIKKIMAAEHCSVWKAMSKTPASIVLIVYTFIAVWFVGGLTVFHLYLISTNQTTYENFRYRYDRRANPYNKGVIQNFKEIFFTSVPSSKNKFRARVQRDSAMHDTSYSAAEGDLLGPNMGRAGADLEVSGKPAWPNVAPEVLAELEGRDGSVGLENKDGYEDTFGHALGRTLPVESAEGRSGIHPRRSSWGRKSGSWEITPDIIALAAGVGESNRVNGDITPPGNR</sequence>
<reference evidence="14" key="1">
    <citation type="submission" date="2015-03" db="EMBL/GenBank/DDBJ databases">
        <title>A transcriptome of Araucaria cunninghamii, an australian fine timber species.</title>
        <authorList>
            <person name="Jing Yi C.J.Y."/>
            <person name="Yin San L.Y.S."/>
            <person name="Abdul Karim S.S."/>
            <person name="Wan Azmi N.N."/>
            <person name="Hercus R.R."/>
            <person name="Croft L.L."/>
        </authorList>
    </citation>
    <scope>NUCLEOTIDE SEQUENCE</scope>
    <source>
        <strain evidence="14">MI0301</strain>
        <tissue evidence="14">Leaf</tissue>
    </source>
</reference>
<evidence type="ECO:0000256" key="3">
    <source>
        <dbReference type="ARBA" id="ARBA00022679"/>
    </source>
</evidence>
<dbReference type="InterPro" id="IPR039859">
    <property type="entry name" value="PFA4/ZDH16/20/ERF2-like"/>
</dbReference>
<evidence type="ECO:0000256" key="2">
    <source>
        <dbReference type="ARBA" id="ARBA00008574"/>
    </source>
</evidence>
<dbReference type="AlphaFoldDB" id="A0A0D6QZ97"/>
<keyword evidence="5 11" id="KW-1133">Transmembrane helix</keyword>
<evidence type="ECO:0000313" key="14">
    <source>
        <dbReference type="EMBL" id="JAG94980.1"/>
    </source>
</evidence>
<comment type="subcellular location">
    <subcellularLocation>
        <location evidence="1">Endomembrane system</location>
        <topology evidence="1">Multi-pass membrane protein</topology>
    </subcellularLocation>
</comment>
<dbReference type="GO" id="GO:0005794">
    <property type="term" value="C:Golgi apparatus"/>
    <property type="evidence" value="ECO:0007669"/>
    <property type="project" value="TreeGrafter"/>
</dbReference>
<dbReference type="EMBL" id="GCKF01041879">
    <property type="protein sequence ID" value="JAG94980.1"/>
    <property type="molecule type" value="Transcribed_RNA"/>
</dbReference>
<evidence type="ECO:0000256" key="6">
    <source>
        <dbReference type="ARBA" id="ARBA00023136"/>
    </source>
</evidence>
<feature type="domain" description="Palmitoyltransferase DHHC" evidence="13">
    <location>
        <begin position="166"/>
        <end position="292"/>
    </location>
</feature>
<feature type="region of interest" description="Disordered" evidence="12">
    <location>
        <begin position="123"/>
        <end position="149"/>
    </location>
</feature>
<dbReference type="EMBL" id="GCKF01041882">
    <property type="protein sequence ID" value="JAG94978.1"/>
    <property type="molecule type" value="Transcribed_RNA"/>
</dbReference>
<proteinExistence type="inferred from homology"/>
<dbReference type="InterPro" id="IPR001594">
    <property type="entry name" value="Palmitoyltrfase_DHHC"/>
</dbReference>
<name>A0A0D6QZ97_ARACU</name>
<protein>
    <recommendedName>
        <fullName evidence="11">S-acyltransferase</fullName>
        <ecNumber evidence="11">2.3.1.225</ecNumber>
    </recommendedName>
    <alternativeName>
        <fullName evidence="11">Palmitoyltransferase</fullName>
    </alternativeName>
</protein>
<evidence type="ECO:0000256" key="12">
    <source>
        <dbReference type="SAM" id="MobiDB-lite"/>
    </source>
</evidence>
<evidence type="ECO:0000259" key="13">
    <source>
        <dbReference type="Pfam" id="PF01529"/>
    </source>
</evidence>
<comment type="similarity">
    <text evidence="2 11">Belongs to the DHHC palmitoyltransferase family.</text>
</comment>
<evidence type="ECO:0000256" key="1">
    <source>
        <dbReference type="ARBA" id="ARBA00004127"/>
    </source>
</evidence>
<keyword evidence="4 11" id="KW-0812">Transmembrane</keyword>